<dbReference type="AlphaFoldDB" id="A0ABD2WLS8"/>
<dbReference type="GO" id="GO:0005634">
    <property type="term" value="C:nucleus"/>
    <property type="evidence" value="ECO:0007669"/>
    <property type="project" value="UniProtKB-SubCell"/>
</dbReference>
<keyword evidence="5 11" id="KW-0863">Zinc-finger</keyword>
<feature type="domain" description="C2H2-type" evidence="12">
    <location>
        <begin position="312"/>
        <end position="340"/>
    </location>
</feature>
<evidence type="ECO:0000256" key="6">
    <source>
        <dbReference type="ARBA" id="ARBA00022833"/>
    </source>
</evidence>
<feature type="domain" description="C2H2-type" evidence="12">
    <location>
        <begin position="341"/>
        <end position="369"/>
    </location>
</feature>
<name>A0ABD2WLS8_9HYME</name>
<keyword evidence="7" id="KW-0805">Transcription regulation</keyword>
<dbReference type="Pfam" id="PF12874">
    <property type="entry name" value="zf-met"/>
    <property type="match status" value="1"/>
</dbReference>
<evidence type="ECO:0000256" key="8">
    <source>
        <dbReference type="ARBA" id="ARBA00023125"/>
    </source>
</evidence>
<accession>A0ABD2WLS8</accession>
<dbReference type="PROSITE" id="PS50157">
    <property type="entry name" value="ZINC_FINGER_C2H2_2"/>
    <property type="match status" value="6"/>
</dbReference>
<evidence type="ECO:0000256" key="2">
    <source>
        <dbReference type="ARBA" id="ARBA00006991"/>
    </source>
</evidence>
<evidence type="ECO:0000256" key="3">
    <source>
        <dbReference type="ARBA" id="ARBA00022723"/>
    </source>
</evidence>
<keyword evidence="10" id="KW-0539">Nucleus</keyword>
<evidence type="ECO:0000256" key="1">
    <source>
        <dbReference type="ARBA" id="ARBA00004123"/>
    </source>
</evidence>
<evidence type="ECO:0000256" key="9">
    <source>
        <dbReference type="ARBA" id="ARBA00023163"/>
    </source>
</evidence>
<feature type="domain" description="C2H2-type" evidence="12">
    <location>
        <begin position="283"/>
        <end position="311"/>
    </location>
</feature>
<comment type="similarity">
    <text evidence="2">Belongs to the krueppel C2H2-type zinc-finger protein family.</text>
</comment>
<dbReference type="FunFam" id="3.30.160.60:FF:000065">
    <property type="entry name" value="B-cell CLL/lymphoma 6, member B"/>
    <property type="match status" value="1"/>
</dbReference>
<comment type="caution">
    <text evidence="13">The sequence shown here is derived from an EMBL/GenBank/DDBJ whole genome shotgun (WGS) entry which is preliminary data.</text>
</comment>
<keyword evidence="9" id="KW-0804">Transcription</keyword>
<keyword evidence="6" id="KW-0862">Zinc</keyword>
<keyword evidence="14" id="KW-1185">Reference proteome</keyword>
<dbReference type="GO" id="GO:0003677">
    <property type="term" value="F:DNA binding"/>
    <property type="evidence" value="ECO:0007669"/>
    <property type="project" value="UniProtKB-KW"/>
</dbReference>
<dbReference type="InterPro" id="IPR036236">
    <property type="entry name" value="Znf_C2H2_sf"/>
</dbReference>
<keyword evidence="3" id="KW-0479">Metal-binding</keyword>
<dbReference type="InterPro" id="IPR013087">
    <property type="entry name" value="Znf_C2H2_type"/>
</dbReference>
<sequence length="429" mass="49909">MRVPKYFAVHVRTVDGRGGNTAKELSRLQGHLANIQVARSVIIEERNSCKETQLKQKPNDKCRQLDVGDDYNIESVDFRKAIKVETLPFNKLPVIHIDKAIVFLEKIDDKISAVSDCKDVKPTSLPTSICKIKSQSFQPIVELESQIHTSNVNEKKLTILLKNGFNYANNRQFQVNPQLKIKKSEEIKLFEKRTKTNLSQKGRRTHKSTNQKTRIRLTNKSIKPYKCKICNKSFRVKAYLKAHINIVHDRCKLFECDICHKSFGYKHTLKNHIHAVHKFSKTFECDICHESFFRYGNFARHLSSVHNRIKPFECEICHKSFSSKRNCDRHLSSVHNRIKPFECETCHKSFGYKNALKKHIMAVHNQSKPKYNICRQSLGNQYVHISHVTAVHDHSKSLECNFCRKSFVVKNTAKSHDASVHYYDKPFRM</sequence>
<evidence type="ECO:0000256" key="5">
    <source>
        <dbReference type="ARBA" id="ARBA00022771"/>
    </source>
</evidence>
<protein>
    <recommendedName>
        <fullName evidence="12">C2H2-type domain-containing protein</fullName>
    </recommendedName>
</protein>
<feature type="domain" description="C2H2-type" evidence="12">
    <location>
        <begin position="225"/>
        <end position="253"/>
    </location>
</feature>
<dbReference type="PANTHER" id="PTHR24393">
    <property type="entry name" value="ZINC FINGER PROTEIN"/>
    <property type="match status" value="1"/>
</dbReference>
<keyword evidence="8" id="KW-0238">DNA-binding</keyword>
<evidence type="ECO:0000256" key="7">
    <source>
        <dbReference type="ARBA" id="ARBA00023015"/>
    </source>
</evidence>
<gene>
    <name evidence="13" type="ORF">TKK_011696</name>
</gene>
<evidence type="ECO:0000259" key="12">
    <source>
        <dbReference type="PROSITE" id="PS50157"/>
    </source>
</evidence>
<proteinExistence type="inferred from homology"/>
<evidence type="ECO:0000256" key="4">
    <source>
        <dbReference type="ARBA" id="ARBA00022737"/>
    </source>
</evidence>
<evidence type="ECO:0000256" key="11">
    <source>
        <dbReference type="PROSITE-ProRule" id="PRU00042"/>
    </source>
</evidence>
<organism evidence="13 14">
    <name type="scientific">Trichogramma kaykai</name>
    <dbReference type="NCBI Taxonomy" id="54128"/>
    <lineage>
        <taxon>Eukaryota</taxon>
        <taxon>Metazoa</taxon>
        <taxon>Ecdysozoa</taxon>
        <taxon>Arthropoda</taxon>
        <taxon>Hexapoda</taxon>
        <taxon>Insecta</taxon>
        <taxon>Pterygota</taxon>
        <taxon>Neoptera</taxon>
        <taxon>Endopterygota</taxon>
        <taxon>Hymenoptera</taxon>
        <taxon>Apocrita</taxon>
        <taxon>Proctotrupomorpha</taxon>
        <taxon>Chalcidoidea</taxon>
        <taxon>Trichogrammatidae</taxon>
        <taxon>Trichogramma</taxon>
    </lineage>
</organism>
<dbReference type="SMART" id="SM00355">
    <property type="entry name" value="ZnF_C2H2"/>
    <property type="match status" value="7"/>
</dbReference>
<reference evidence="13 14" key="1">
    <citation type="journal article" date="2024" name="bioRxiv">
        <title>A reference genome for Trichogramma kaykai: A tiny desert-dwelling parasitoid wasp with competing sex-ratio distorters.</title>
        <authorList>
            <person name="Culotta J."/>
            <person name="Lindsey A.R."/>
        </authorList>
    </citation>
    <scope>NUCLEOTIDE SEQUENCE [LARGE SCALE GENOMIC DNA]</scope>
    <source>
        <strain evidence="13 14">KSX58</strain>
    </source>
</reference>
<dbReference type="EMBL" id="JBJJXI010000094">
    <property type="protein sequence ID" value="KAL3394028.1"/>
    <property type="molecule type" value="Genomic_DNA"/>
</dbReference>
<dbReference type="PANTHER" id="PTHR24393:SF15">
    <property type="entry name" value="IP01243P-RELATED"/>
    <property type="match status" value="1"/>
</dbReference>
<dbReference type="Proteomes" id="UP001627154">
    <property type="component" value="Unassembled WGS sequence"/>
</dbReference>
<feature type="domain" description="C2H2-type" evidence="12">
    <location>
        <begin position="254"/>
        <end position="282"/>
    </location>
</feature>
<keyword evidence="4" id="KW-0677">Repeat</keyword>
<dbReference type="Gene3D" id="3.30.160.60">
    <property type="entry name" value="Classic Zinc Finger"/>
    <property type="match status" value="4"/>
</dbReference>
<evidence type="ECO:0000313" key="14">
    <source>
        <dbReference type="Proteomes" id="UP001627154"/>
    </source>
</evidence>
<dbReference type="Pfam" id="PF00096">
    <property type="entry name" value="zf-C2H2"/>
    <property type="match status" value="4"/>
</dbReference>
<feature type="domain" description="C2H2-type" evidence="12">
    <location>
        <begin position="398"/>
        <end position="426"/>
    </location>
</feature>
<dbReference type="PROSITE" id="PS00028">
    <property type="entry name" value="ZINC_FINGER_C2H2_1"/>
    <property type="match status" value="6"/>
</dbReference>
<dbReference type="SUPFAM" id="SSF57667">
    <property type="entry name" value="beta-beta-alpha zinc fingers"/>
    <property type="match status" value="3"/>
</dbReference>
<dbReference type="GO" id="GO:0008270">
    <property type="term" value="F:zinc ion binding"/>
    <property type="evidence" value="ECO:0007669"/>
    <property type="project" value="UniProtKB-KW"/>
</dbReference>
<evidence type="ECO:0000313" key="13">
    <source>
        <dbReference type="EMBL" id="KAL3394028.1"/>
    </source>
</evidence>
<comment type="subcellular location">
    <subcellularLocation>
        <location evidence="1">Nucleus</location>
    </subcellularLocation>
</comment>
<evidence type="ECO:0000256" key="10">
    <source>
        <dbReference type="ARBA" id="ARBA00023242"/>
    </source>
</evidence>
<dbReference type="FunFam" id="3.30.160.60:FF:000100">
    <property type="entry name" value="Zinc finger 45-like"/>
    <property type="match status" value="1"/>
</dbReference>